<name>A0ABV9VQZ2_9ACTN</name>
<reference evidence="3" key="1">
    <citation type="journal article" date="2019" name="Int. J. Syst. Evol. Microbiol.">
        <title>The Global Catalogue of Microorganisms (GCM) 10K type strain sequencing project: providing services to taxonomists for standard genome sequencing and annotation.</title>
        <authorList>
            <consortium name="The Broad Institute Genomics Platform"/>
            <consortium name="The Broad Institute Genome Sequencing Center for Infectious Disease"/>
            <person name="Wu L."/>
            <person name="Ma J."/>
        </authorList>
    </citation>
    <scope>NUCLEOTIDE SEQUENCE [LARGE SCALE GENOMIC DNA]</scope>
    <source>
        <strain evidence="3">CGMCC 4.7152</strain>
    </source>
</reference>
<protein>
    <recommendedName>
        <fullName evidence="1">RAMA domain-containing protein</fullName>
    </recommendedName>
</protein>
<dbReference type="Pfam" id="PF18755">
    <property type="entry name" value="RAMA"/>
    <property type="match status" value="1"/>
</dbReference>
<gene>
    <name evidence="2" type="ORF">ACFPIJ_12045</name>
</gene>
<sequence>MRKDGQRDANKIDADDQVYAPLRELGRTGDTFNGVLRKLLRLPGRDPSGRRRHRPGKRGLGTLVHAGLLQPGQRLTWARPRLDERHTVTVDADGNLITEDGSVCATPDSAAAACTGYLAADWPAFCTDDGVSLETLRNRLAGGQTGNARQHGAPEG</sequence>
<evidence type="ECO:0000313" key="2">
    <source>
        <dbReference type="EMBL" id="MFC4998564.1"/>
    </source>
</evidence>
<comment type="caution">
    <text evidence="2">The sequence shown here is derived from an EMBL/GenBank/DDBJ whole genome shotgun (WGS) entry which is preliminary data.</text>
</comment>
<evidence type="ECO:0000259" key="1">
    <source>
        <dbReference type="Pfam" id="PF18755"/>
    </source>
</evidence>
<keyword evidence="3" id="KW-1185">Reference proteome</keyword>
<dbReference type="Proteomes" id="UP001595912">
    <property type="component" value="Unassembled WGS sequence"/>
</dbReference>
<organism evidence="2 3">
    <name type="scientific">Dactylosporangium cerinum</name>
    <dbReference type="NCBI Taxonomy" id="1434730"/>
    <lineage>
        <taxon>Bacteria</taxon>
        <taxon>Bacillati</taxon>
        <taxon>Actinomycetota</taxon>
        <taxon>Actinomycetes</taxon>
        <taxon>Micromonosporales</taxon>
        <taxon>Micromonosporaceae</taxon>
        <taxon>Dactylosporangium</taxon>
    </lineage>
</organism>
<accession>A0ABV9VQZ2</accession>
<dbReference type="InterPro" id="IPR040843">
    <property type="entry name" value="RAMA"/>
</dbReference>
<evidence type="ECO:0000313" key="3">
    <source>
        <dbReference type="Proteomes" id="UP001595912"/>
    </source>
</evidence>
<feature type="domain" description="RAMA" evidence="1">
    <location>
        <begin position="47"/>
        <end position="141"/>
    </location>
</feature>
<proteinExistence type="predicted"/>
<dbReference type="RefSeq" id="WP_380114819.1">
    <property type="nucleotide sequence ID" value="NZ_JBHSIU010000012.1"/>
</dbReference>
<dbReference type="EMBL" id="JBHSIU010000012">
    <property type="protein sequence ID" value="MFC4998564.1"/>
    <property type="molecule type" value="Genomic_DNA"/>
</dbReference>